<dbReference type="Gene3D" id="1.25.40.10">
    <property type="entry name" value="Tetratricopeptide repeat domain"/>
    <property type="match status" value="2"/>
</dbReference>
<evidence type="ECO:0000313" key="8">
    <source>
        <dbReference type="Proteomes" id="UP000321485"/>
    </source>
</evidence>
<dbReference type="SUPFAM" id="SSF48452">
    <property type="entry name" value="TPR-like"/>
    <property type="match status" value="2"/>
</dbReference>
<dbReference type="GO" id="GO:0009279">
    <property type="term" value="C:cell outer membrane"/>
    <property type="evidence" value="ECO:0007669"/>
    <property type="project" value="UniProtKB-SubCell"/>
</dbReference>
<protein>
    <submittedName>
        <fullName evidence="7">FecR family protein</fullName>
    </submittedName>
</protein>
<evidence type="ECO:0000259" key="6">
    <source>
        <dbReference type="Pfam" id="PF04773"/>
    </source>
</evidence>
<feature type="domain" description="FecR protein" evidence="6">
    <location>
        <begin position="79"/>
        <end position="172"/>
    </location>
</feature>
<dbReference type="SUPFAM" id="SSF56935">
    <property type="entry name" value="Porins"/>
    <property type="match status" value="1"/>
</dbReference>
<dbReference type="SMART" id="SM00028">
    <property type="entry name" value="TPR"/>
    <property type="match status" value="5"/>
</dbReference>
<feature type="chain" id="PRO_5021886791" evidence="5">
    <location>
        <begin position="33"/>
        <end position="1138"/>
    </location>
</feature>
<dbReference type="Gene3D" id="2.40.170.20">
    <property type="entry name" value="TonB-dependent receptor, beta-barrel domain"/>
    <property type="match status" value="1"/>
</dbReference>
<feature type="repeat" description="TPR" evidence="4">
    <location>
        <begin position="368"/>
        <end position="401"/>
    </location>
</feature>
<name>A0A561XAH8_ACIDE</name>
<dbReference type="InterPro" id="IPR011990">
    <property type="entry name" value="TPR-like_helical_dom_sf"/>
</dbReference>
<evidence type="ECO:0000256" key="5">
    <source>
        <dbReference type="SAM" id="SignalP"/>
    </source>
</evidence>
<feature type="signal peptide" evidence="5">
    <location>
        <begin position="1"/>
        <end position="32"/>
    </location>
</feature>
<dbReference type="Pfam" id="PF04773">
    <property type="entry name" value="FecR"/>
    <property type="match status" value="1"/>
</dbReference>
<sequence length="1138" mass="123121">MPIPPVSSPSRLVWLTPVGVALSAWSAASASAQCAGVPLAPDAVAAQIVALSGQGETRPPGTEPWLRATLAQPLGPGADMRTLALSSAALLLADRTQIRMSANAQLRLCEAQPARTLLELAAGRLWARTKKAPANLQLQTPAALAVVRGTDWDVEVDGAGRTTLTVLSGAVELRNDLGSVQLGPAEQGVAEPGQAPVKRLLVNPRERVQWVAAYPGDLTRWTEFQPVQTAPPALAEVRTALRAGQWAQARALLQTLSAQGNGGAVVELALADLEVLDGQPDAAQQRLALAWRRTQDPRTAAGRAALLMALDRLPEARTWMDTTRAASPGFAPLLQVDADWHRLQGQGDAALVLYQQAVAHAEDDAQRAAALAGLGRALQERGDLRAARSALAQAVALAPDQAAYWGEAATAAIEALRLAEARTALDAALAQSGDDYVALAAAGLLALRQGDAEAARTALLKALVIEPRYARAQVWLAVAEYTLGERAAALDALDRARLADARDPLPWQVEAMLRNDSGEPVAAMAAAREALTRLPYLKSLNPLASDSQGSANLGKALGDFGMEHWARAYASASYYPLWAGSHFFLADRYESDFSRRSELFQGYLTDPTVFGASDKRAPLLLSAGSEWSMGASAERNPLRHNATAGVGYRGFASSSVPVAWLVRANDVQMWPREGPATTQYRLSSPGVDLALGARPNESLTLFALHGDTTLRYRFPQGLDFGNSITFTGGAETHTRRTDLGAAWRWSADSQTWFKVHSGRQTSGLVLDDARWGPQDYRYASDEQGLFLRHTVLWGAHRLSVGWEGVDRDTVSAISDPGITTPRTNTERYHMPWVAGEWRSGAWTWMAEAYWPRFTTRQRDRYADTATGQDLLPVQDDGAAHRHRLLPRLGASLRLGPGRALHWAWQESVRAPGTHTLSPVATGAIAVDNQYLLAGSYARKHAVQLDWEASSTTFWGASLSGQRISNLVAANGRLFAQNTGALFDNVATIAPVVLNAQTTLNTYEETPVFGQGQLAQATVSVNHLLGPRWSVLGSYIHTTSRNTGAGLEGRWLPGFARHVVLGQTTWRHEARSFSLLRLTWRGMRYSDEANTVQRASGWSLALAHGWESQDRRWSFTGTVQTGLRTGERPTLWALVRYRD</sequence>
<comment type="subcellular location">
    <subcellularLocation>
        <location evidence="1">Cell outer membrane</location>
    </subcellularLocation>
</comment>
<dbReference type="RefSeq" id="WP_146872152.1">
    <property type="nucleotide sequence ID" value="NZ_VJWE01000018.1"/>
</dbReference>
<dbReference type="Gene3D" id="2.60.120.1440">
    <property type="match status" value="1"/>
</dbReference>
<keyword evidence="5" id="KW-0732">Signal</keyword>
<evidence type="ECO:0000256" key="1">
    <source>
        <dbReference type="ARBA" id="ARBA00004442"/>
    </source>
</evidence>
<dbReference type="EMBL" id="VJWE01000018">
    <property type="protein sequence ID" value="TWG33133.1"/>
    <property type="molecule type" value="Genomic_DNA"/>
</dbReference>
<dbReference type="InterPro" id="IPR036942">
    <property type="entry name" value="Beta-barrel_TonB_sf"/>
</dbReference>
<dbReference type="PROSITE" id="PS50005">
    <property type="entry name" value="TPR"/>
    <property type="match status" value="1"/>
</dbReference>
<keyword evidence="4" id="KW-0802">TPR repeat</keyword>
<reference evidence="7 8" key="1">
    <citation type="journal article" date="2015" name="Stand. Genomic Sci.">
        <title>Genomic Encyclopedia of Bacterial and Archaeal Type Strains, Phase III: the genomes of soil and plant-associated and newly described type strains.</title>
        <authorList>
            <person name="Whitman W.B."/>
            <person name="Woyke T."/>
            <person name="Klenk H.P."/>
            <person name="Zhou Y."/>
            <person name="Lilburn T.G."/>
            <person name="Beck B.J."/>
            <person name="De Vos P."/>
            <person name="Vandamme P."/>
            <person name="Eisen J.A."/>
            <person name="Garrity G."/>
            <person name="Hugenholtz P."/>
            <person name="Kyrpides N.C."/>
        </authorList>
    </citation>
    <scope>NUCLEOTIDE SEQUENCE [LARGE SCALE GENOMIC DNA]</scope>
    <source>
        <strain evidence="7 8">DSM 64</strain>
    </source>
</reference>
<comment type="caution">
    <text evidence="7">The sequence shown here is derived from an EMBL/GenBank/DDBJ whole genome shotgun (WGS) entry which is preliminary data.</text>
</comment>
<evidence type="ECO:0000313" key="7">
    <source>
        <dbReference type="EMBL" id="TWG33133.1"/>
    </source>
</evidence>
<evidence type="ECO:0000256" key="3">
    <source>
        <dbReference type="ARBA" id="ARBA00023237"/>
    </source>
</evidence>
<dbReference type="Proteomes" id="UP000321485">
    <property type="component" value="Unassembled WGS sequence"/>
</dbReference>
<dbReference type="AlphaFoldDB" id="A0A561XAH8"/>
<proteinExistence type="predicted"/>
<gene>
    <name evidence="7" type="ORF">ATF69_4200</name>
</gene>
<accession>A0A561XAH8</accession>
<evidence type="ECO:0000256" key="4">
    <source>
        <dbReference type="PROSITE-ProRule" id="PRU00339"/>
    </source>
</evidence>
<dbReference type="GeneID" id="51113241"/>
<evidence type="ECO:0000256" key="2">
    <source>
        <dbReference type="ARBA" id="ARBA00023136"/>
    </source>
</evidence>
<dbReference type="PANTHER" id="PTHR38731:SF1">
    <property type="entry name" value="FECR PROTEIN DOMAIN-CONTAINING PROTEIN"/>
    <property type="match status" value="1"/>
</dbReference>
<dbReference type="InterPro" id="IPR006860">
    <property type="entry name" value="FecR"/>
</dbReference>
<keyword evidence="3" id="KW-0998">Cell outer membrane</keyword>
<dbReference type="PANTHER" id="PTHR38731">
    <property type="entry name" value="LIPL45-RELATED LIPOPROTEIN-RELATED"/>
    <property type="match status" value="1"/>
</dbReference>
<keyword evidence="2" id="KW-0472">Membrane</keyword>
<organism evidence="7 8">
    <name type="scientific">Acidovorax delafieldii</name>
    <name type="common">Pseudomonas delafieldii</name>
    <dbReference type="NCBI Taxonomy" id="47920"/>
    <lineage>
        <taxon>Bacteria</taxon>
        <taxon>Pseudomonadati</taxon>
        <taxon>Pseudomonadota</taxon>
        <taxon>Betaproteobacteria</taxon>
        <taxon>Burkholderiales</taxon>
        <taxon>Comamonadaceae</taxon>
        <taxon>Acidovorax</taxon>
    </lineage>
</organism>
<dbReference type="InterPro" id="IPR019734">
    <property type="entry name" value="TPR_rpt"/>
</dbReference>